<sequence>MGLCFGFKLNPKFSYTVPIHSPHLFLSSSSSAGGREVFFSPTRLSFLSTIYEEGETLHKDFGKTFAFSPTALEAPQKDILQGGEVTKVNKGKRSLSSVHEMIDNTQLPFGESHFGLLMENLDALEETFADSEALRLKKNIILQLEKLGALELFNVCLTASSGTSPASTCTDGVLEQLELNKRNHKVDDYTGKVVVQSSKRKENRTRRKRASVSIAPSSKSLPLEINQEDPLRSSPAASFVKRSSNTKNTKNRRAMIAQREVEMAKGVKVLAELEKMRTAIEEDTKQAVSMSSWAEASGVNQKALKQQLYHGYYCKDELLRSTRSLVLYFAKKYRGMGIALEDLLQVGYIGVLQGAERFDSTRGYQFSTYVQHWIRKSMSKTVAKYARGITVPWSMNKAINQIKKARKILRSTSMKYPEDHEIAKMTGLSLDRIISASHCLRTVSSMNCGVEYPGYIPDMSIESPEKTVMKQHIRKDIHDVLQCLDSRERQILILRFGLNDHKPKSLEYIGRIYKVSKAWIWQIEKKALTKLWNETNISKMNYYLDL</sequence>
<proteinExistence type="predicted"/>
<evidence type="ECO:0000313" key="1">
    <source>
        <dbReference type="EMBL" id="CAJ2674722.1"/>
    </source>
</evidence>
<name>A0ACB0LYP8_TRIPR</name>
<comment type="caution">
    <text evidence="1">The sequence shown here is derived from an EMBL/GenBank/DDBJ whole genome shotgun (WGS) entry which is preliminary data.</text>
</comment>
<dbReference type="Proteomes" id="UP001177021">
    <property type="component" value="Unassembled WGS sequence"/>
</dbReference>
<gene>
    <name evidence="1" type="ORF">MILVUS5_LOCUS37908</name>
</gene>
<reference evidence="1" key="1">
    <citation type="submission" date="2023-10" db="EMBL/GenBank/DDBJ databases">
        <authorList>
            <person name="Rodriguez Cubillos JULIANA M."/>
            <person name="De Vega J."/>
        </authorList>
    </citation>
    <scope>NUCLEOTIDE SEQUENCE</scope>
</reference>
<protein>
    <submittedName>
        <fullName evidence="1">Uncharacterized protein</fullName>
    </submittedName>
</protein>
<organism evidence="1 2">
    <name type="scientific">Trifolium pratense</name>
    <name type="common">Red clover</name>
    <dbReference type="NCBI Taxonomy" id="57577"/>
    <lineage>
        <taxon>Eukaryota</taxon>
        <taxon>Viridiplantae</taxon>
        <taxon>Streptophyta</taxon>
        <taxon>Embryophyta</taxon>
        <taxon>Tracheophyta</taxon>
        <taxon>Spermatophyta</taxon>
        <taxon>Magnoliopsida</taxon>
        <taxon>eudicotyledons</taxon>
        <taxon>Gunneridae</taxon>
        <taxon>Pentapetalae</taxon>
        <taxon>rosids</taxon>
        <taxon>fabids</taxon>
        <taxon>Fabales</taxon>
        <taxon>Fabaceae</taxon>
        <taxon>Papilionoideae</taxon>
        <taxon>50 kb inversion clade</taxon>
        <taxon>NPAAA clade</taxon>
        <taxon>Hologalegina</taxon>
        <taxon>IRL clade</taxon>
        <taxon>Trifolieae</taxon>
        <taxon>Trifolium</taxon>
    </lineage>
</organism>
<evidence type="ECO:0000313" key="2">
    <source>
        <dbReference type="Proteomes" id="UP001177021"/>
    </source>
</evidence>
<accession>A0ACB0LYP8</accession>
<dbReference type="EMBL" id="CASHSV030000716">
    <property type="protein sequence ID" value="CAJ2674722.1"/>
    <property type="molecule type" value="Genomic_DNA"/>
</dbReference>
<keyword evidence="2" id="KW-1185">Reference proteome</keyword>